<dbReference type="GO" id="GO:0046872">
    <property type="term" value="F:metal ion binding"/>
    <property type="evidence" value="ECO:0007669"/>
    <property type="project" value="InterPro"/>
</dbReference>
<dbReference type="Gene3D" id="3.30.830.10">
    <property type="entry name" value="Metalloenzyme, LuxS/M16 peptidase-like"/>
    <property type="match status" value="2"/>
</dbReference>
<dbReference type="InterPro" id="IPR007863">
    <property type="entry name" value="Peptidase_M16_C"/>
</dbReference>
<accession>A0A1H6Z017</accession>
<evidence type="ECO:0000256" key="1">
    <source>
        <dbReference type="ARBA" id="ARBA00007261"/>
    </source>
</evidence>
<evidence type="ECO:0000259" key="3">
    <source>
        <dbReference type="Pfam" id="PF05193"/>
    </source>
</evidence>
<evidence type="ECO:0000313" key="4">
    <source>
        <dbReference type="EMBL" id="SEJ46863.1"/>
    </source>
</evidence>
<evidence type="ECO:0000259" key="2">
    <source>
        <dbReference type="Pfam" id="PF00675"/>
    </source>
</evidence>
<dbReference type="InterPro" id="IPR050361">
    <property type="entry name" value="MPP/UQCRC_Complex"/>
</dbReference>
<dbReference type="AlphaFoldDB" id="A0A1H6Z017"/>
<dbReference type="STRING" id="408657.SAMN04487995_4831"/>
<reference evidence="4 5" key="1">
    <citation type="submission" date="2016-10" db="EMBL/GenBank/DDBJ databases">
        <authorList>
            <person name="de Groot N.N."/>
        </authorList>
    </citation>
    <scope>NUCLEOTIDE SEQUENCE [LARGE SCALE GENOMIC DNA]</scope>
    <source>
        <strain evidence="4 5">DSM 19938</strain>
    </source>
</reference>
<dbReference type="Proteomes" id="UP000199532">
    <property type="component" value="Unassembled WGS sequence"/>
</dbReference>
<dbReference type="Pfam" id="PF05193">
    <property type="entry name" value="Peptidase_M16_C"/>
    <property type="match status" value="1"/>
</dbReference>
<proteinExistence type="inferred from homology"/>
<sequence length="429" mass="48930">MKRNNMRKHVNAEAPSLALTEEYKLHTLANGIRIAHKQVPYTQIAHVGIMLDIGSRDEQPHQQGLAHFWEHMAFKGTEKRSSYHIINRLENVGGELNAYTTKEKICFHASVLDDHFDKALDLLADIAFHSVFPDKQIERERNVIIEEMSMYNDSPEDAIQDDFDQLVFANHALGNNILGTPDTVNSFGREELFQFINENLDTEQIVVSSVSRLPFAKVVRVAEKYLGNIPHKKTTRIRQAPGLYTPIIQEKERSITQAQCAMGQPAYALGDDKRLPFFMLVNLLGGPGMNSRFNLSLREKYGFVYSIEANYTPYLDTGFLGIFFGTEQKQLARSISLINKELKRIREIPLTTSQLHQTKVQLMGQLAMSEESNMSFMLMMAKSLLDTGRVDSLPEIFTEIQEITSEQLQSIAQEMFNPENFSYLTFIPE</sequence>
<dbReference type="SUPFAM" id="SSF63411">
    <property type="entry name" value="LuxS/MPP-like metallohydrolase"/>
    <property type="match status" value="2"/>
</dbReference>
<feature type="domain" description="Peptidase M16 C-terminal" evidence="3">
    <location>
        <begin position="187"/>
        <end position="361"/>
    </location>
</feature>
<dbReference type="PANTHER" id="PTHR11851">
    <property type="entry name" value="METALLOPROTEASE"/>
    <property type="match status" value="1"/>
</dbReference>
<dbReference type="Pfam" id="PF00675">
    <property type="entry name" value="Peptidase_M16"/>
    <property type="match status" value="1"/>
</dbReference>
<keyword evidence="5" id="KW-1185">Reference proteome</keyword>
<dbReference type="EMBL" id="FNXY01000008">
    <property type="protein sequence ID" value="SEJ46863.1"/>
    <property type="molecule type" value="Genomic_DNA"/>
</dbReference>
<comment type="similarity">
    <text evidence="1">Belongs to the peptidase M16 family.</text>
</comment>
<gene>
    <name evidence="4" type="ORF">SAMN04487995_4831</name>
</gene>
<dbReference type="RefSeq" id="WP_090339125.1">
    <property type="nucleotide sequence ID" value="NZ_FNXY01000008.1"/>
</dbReference>
<dbReference type="OrthoDB" id="9811314at2"/>
<protein>
    <submittedName>
        <fullName evidence="4">Predicted Zn-dependent peptidase</fullName>
    </submittedName>
</protein>
<organism evidence="4 5">
    <name type="scientific">Dyadobacter koreensis</name>
    <dbReference type="NCBI Taxonomy" id="408657"/>
    <lineage>
        <taxon>Bacteria</taxon>
        <taxon>Pseudomonadati</taxon>
        <taxon>Bacteroidota</taxon>
        <taxon>Cytophagia</taxon>
        <taxon>Cytophagales</taxon>
        <taxon>Spirosomataceae</taxon>
        <taxon>Dyadobacter</taxon>
    </lineage>
</organism>
<feature type="domain" description="Peptidase M16 N-terminal" evidence="2">
    <location>
        <begin position="33"/>
        <end position="180"/>
    </location>
</feature>
<evidence type="ECO:0000313" key="5">
    <source>
        <dbReference type="Proteomes" id="UP000199532"/>
    </source>
</evidence>
<name>A0A1H6Z017_9BACT</name>
<dbReference type="InterPro" id="IPR011249">
    <property type="entry name" value="Metalloenz_LuxS/M16"/>
</dbReference>
<dbReference type="InterPro" id="IPR011765">
    <property type="entry name" value="Pept_M16_N"/>
</dbReference>
<dbReference type="PANTHER" id="PTHR11851:SF49">
    <property type="entry name" value="MITOCHONDRIAL-PROCESSING PEPTIDASE SUBUNIT ALPHA"/>
    <property type="match status" value="1"/>
</dbReference>